<dbReference type="PROSITE" id="PS50878">
    <property type="entry name" value="RT_POL"/>
    <property type="match status" value="1"/>
</dbReference>
<feature type="non-terminal residue" evidence="2">
    <location>
        <position position="1"/>
    </location>
</feature>
<proteinExistence type="predicted"/>
<evidence type="ECO:0000313" key="2">
    <source>
        <dbReference type="EMBL" id="KAK3929399.1"/>
    </source>
</evidence>
<reference evidence="2" key="1">
    <citation type="submission" date="2021-07" db="EMBL/GenBank/DDBJ databases">
        <authorList>
            <person name="Catto M.A."/>
            <person name="Jacobson A."/>
            <person name="Kennedy G."/>
            <person name="Labadie P."/>
            <person name="Hunt B.G."/>
            <person name="Srinivasan R."/>
        </authorList>
    </citation>
    <scope>NUCLEOTIDE SEQUENCE</scope>
    <source>
        <strain evidence="2">PL_HMW_Pooled</strain>
        <tissue evidence="2">Head</tissue>
    </source>
</reference>
<dbReference type="SUPFAM" id="SSF56219">
    <property type="entry name" value="DNase I-like"/>
    <property type="match status" value="1"/>
</dbReference>
<dbReference type="InterPro" id="IPR000477">
    <property type="entry name" value="RT_dom"/>
</dbReference>
<protein>
    <submittedName>
        <fullName evidence="2">Transposon TX1 uncharacterized 149 kDa protein</fullName>
    </submittedName>
</protein>
<dbReference type="GO" id="GO:0003824">
    <property type="term" value="F:catalytic activity"/>
    <property type="evidence" value="ECO:0007669"/>
    <property type="project" value="InterPro"/>
</dbReference>
<dbReference type="EMBL" id="JAHWGI010001400">
    <property type="protein sequence ID" value="KAK3929399.1"/>
    <property type="molecule type" value="Genomic_DNA"/>
</dbReference>
<dbReference type="Pfam" id="PF03372">
    <property type="entry name" value="Exo_endo_phos"/>
    <property type="match status" value="1"/>
</dbReference>
<sequence length="985" mass="107455">MLWREGLLPQPTNIVKLPNGRAMSVRIGDVTIANVYAPAGSRGRRERPRFFFEELPLVLADVAEHLILAGDFNAILNKDDTTGVATPCPVLRSVVESLRLRDAWKTLRPHEQGFTYTGSSCASRLDKWYVTKDLPLLSVEIHAAPVSDYAALLLQVQIGNPMRAGEVAYLPGAPDGTANRRKLWKVDPTLLSNPAFLPRFEGFWASWRRKIGQFEDIVAWWEAGKTRIRSLCSALSREARKDSTSMLRFLNDVLDELVAARTADSSVEPRIDTVTKRINELLAQRLPALAARAKAQAVDGEVPGVYQVAAALRRKAATKVESLQDDAGNEVRGQHELEQHALRHFSAILGAPPSAPPAPPRLLLEVAEKVITAEDNTTLLKDITEEELLKALKLSPRGRSPGDDGLTAEFYLVVWNVVKADFLAVANEMLRRRRVAPSHTRGVMTLIPKANTVSKINDLRPVTLLNVDGKVFSRVLARRLDAVQGKVLHGMQVRGGHPRNMHGALLDLRDAVSIVDVTNRQRGTSVGACLVSVDFAGAFNNLLHEYLWEVLRRYGLDGSLIALLQSLYAGASTVIRLNGRLGPLVWLGRGVRQGCPLSMLLFNIAISPLMKFLCRRLGGVTLPDVTGAGATIKLAATSYVDDATVVLAQPEEVPILMDALEGFGAESGLLINVAKTKALPLGSWRTSTPLPRCGGVLVDARLRALNLLQRVFYANTYALPLLWHCAQVLPMPAGVAKDAKMALSRFLWAGEPLRVALDVLVLPPSRGGLGLHDPALKSRSLFVTRWLTASRATEPTLSGGWLEVLHELYEDVENVPPAAGLYNTFRATCSELDVPAGVEGRQLNRALLQAMVLKSSAVPRVQRRSPAVGWSTVWARIASKALPLRARSAWFRAVHDVLPTNARLKATNQVDDAACRACGAEDTVLHRLAACQPASKNIWAWTAAELAALAKVAPTSLDPAVLLVPDMVIKDRAADEATTWLLGMV</sequence>
<keyword evidence="3" id="KW-1185">Reference proteome</keyword>
<dbReference type="Pfam" id="PF00078">
    <property type="entry name" value="RVT_1"/>
    <property type="match status" value="1"/>
</dbReference>
<dbReference type="Proteomes" id="UP001219518">
    <property type="component" value="Unassembled WGS sequence"/>
</dbReference>
<comment type="caution">
    <text evidence="2">The sequence shown here is derived from an EMBL/GenBank/DDBJ whole genome shotgun (WGS) entry which is preliminary data.</text>
</comment>
<dbReference type="PANTHER" id="PTHR19446">
    <property type="entry name" value="REVERSE TRANSCRIPTASES"/>
    <property type="match status" value="1"/>
</dbReference>
<dbReference type="AlphaFoldDB" id="A0AAE1HXJ2"/>
<reference evidence="2" key="2">
    <citation type="journal article" date="2023" name="BMC Genomics">
        <title>Pest status, molecular evolution, and epigenetic factors derived from the genome assembly of Frankliniella fusca, a thysanopteran phytovirus vector.</title>
        <authorList>
            <person name="Catto M.A."/>
            <person name="Labadie P.E."/>
            <person name="Jacobson A.L."/>
            <person name="Kennedy G.G."/>
            <person name="Srinivasan R."/>
            <person name="Hunt B.G."/>
        </authorList>
    </citation>
    <scope>NUCLEOTIDE SEQUENCE</scope>
    <source>
        <strain evidence="2">PL_HMW_Pooled</strain>
    </source>
</reference>
<dbReference type="SUPFAM" id="SSF56672">
    <property type="entry name" value="DNA/RNA polymerases"/>
    <property type="match status" value="1"/>
</dbReference>
<dbReference type="InterPro" id="IPR043502">
    <property type="entry name" value="DNA/RNA_pol_sf"/>
</dbReference>
<name>A0AAE1HXJ2_9NEOP</name>
<feature type="domain" description="Reverse transcriptase" evidence="1">
    <location>
        <begin position="428"/>
        <end position="697"/>
    </location>
</feature>
<dbReference type="InterPro" id="IPR036691">
    <property type="entry name" value="Endo/exonu/phosph_ase_sf"/>
</dbReference>
<dbReference type="GO" id="GO:0071897">
    <property type="term" value="P:DNA biosynthetic process"/>
    <property type="evidence" value="ECO:0007669"/>
    <property type="project" value="UniProtKB-ARBA"/>
</dbReference>
<dbReference type="InterPro" id="IPR005135">
    <property type="entry name" value="Endo/exonuclease/phosphatase"/>
</dbReference>
<dbReference type="CDD" id="cd01650">
    <property type="entry name" value="RT_nLTR_like"/>
    <property type="match status" value="1"/>
</dbReference>
<evidence type="ECO:0000313" key="3">
    <source>
        <dbReference type="Proteomes" id="UP001219518"/>
    </source>
</evidence>
<dbReference type="Gene3D" id="3.60.10.10">
    <property type="entry name" value="Endonuclease/exonuclease/phosphatase"/>
    <property type="match status" value="1"/>
</dbReference>
<gene>
    <name evidence="2" type="ORF">KUF71_018036</name>
</gene>
<evidence type="ECO:0000259" key="1">
    <source>
        <dbReference type="PROSITE" id="PS50878"/>
    </source>
</evidence>
<organism evidence="2 3">
    <name type="scientific">Frankliniella fusca</name>
    <dbReference type="NCBI Taxonomy" id="407009"/>
    <lineage>
        <taxon>Eukaryota</taxon>
        <taxon>Metazoa</taxon>
        <taxon>Ecdysozoa</taxon>
        <taxon>Arthropoda</taxon>
        <taxon>Hexapoda</taxon>
        <taxon>Insecta</taxon>
        <taxon>Pterygota</taxon>
        <taxon>Neoptera</taxon>
        <taxon>Paraneoptera</taxon>
        <taxon>Thysanoptera</taxon>
        <taxon>Terebrantia</taxon>
        <taxon>Thripoidea</taxon>
        <taxon>Thripidae</taxon>
        <taxon>Frankliniella</taxon>
    </lineage>
</organism>
<accession>A0AAE1HXJ2</accession>